<dbReference type="EC" id="2.4.2.31" evidence="10"/>
<keyword evidence="4" id="KW-0800">Toxin</keyword>
<name>A0A813M8C4_9BILA</name>
<dbReference type="InterPro" id="IPR004170">
    <property type="entry name" value="WWE_dom"/>
</dbReference>
<evidence type="ECO:0000313" key="13">
    <source>
        <dbReference type="EMBL" id="CAF0713389.1"/>
    </source>
</evidence>
<dbReference type="InterPro" id="IPR050999">
    <property type="entry name" value="ADP-ribosyltransferase_ARG"/>
</dbReference>
<dbReference type="AlphaFoldDB" id="A0A813M8C4"/>
<comment type="catalytic activity">
    <reaction evidence="9 10">
        <text>L-arginyl-[protein] + NAD(+) = N(omega)-(ADP-D-ribosyl)-L-arginyl-[protein] + nicotinamide + H(+)</text>
        <dbReference type="Rhea" id="RHEA:19149"/>
        <dbReference type="Rhea" id="RHEA-COMP:10532"/>
        <dbReference type="Rhea" id="RHEA-COMP:15087"/>
        <dbReference type="ChEBI" id="CHEBI:15378"/>
        <dbReference type="ChEBI" id="CHEBI:17154"/>
        <dbReference type="ChEBI" id="CHEBI:29965"/>
        <dbReference type="ChEBI" id="CHEBI:57540"/>
        <dbReference type="ChEBI" id="CHEBI:142554"/>
        <dbReference type="EC" id="2.4.2.31"/>
    </reaction>
</comment>
<keyword evidence="7" id="KW-0548">Nucleotidyltransferase</keyword>
<dbReference type="Pfam" id="PF01129">
    <property type="entry name" value="ART"/>
    <property type="match status" value="1"/>
</dbReference>
<evidence type="ECO:0000256" key="11">
    <source>
        <dbReference type="SAM" id="MobiDB-lite"/>
    </source>
</evidence>
<keyword evidence="10" id="KW-0520">NAD</keyword>
<dbReference type="Gene3D" id="3.90.176.10">
    <property type="entry name" value="Toxin ADP-ribosyltransferase, Chain A, domain 1"/>
    <property type="match status" value="1"/>
</dbReference>
<evidence type="ECO:0000256" key="8">
    <source>
        <dbReference type="ARBA" id="ARBA00023026"/>
    </source>
</evidence>
<reference evidence="13" key="1">
    <citation type="submission" date="2021-02" db="EMBL/GenBank/DDBJ databases">
        <authorList>
            <person name="Nowell W R."/>
        </authorList>
    </citation>
    <scope>NUCLEOTIDE SEQUENCE</scope>
</reference>
<feature type="domain" description="WWE" evidence="12">
    <location>
        <begin position="15"/>
        <end position="91"/>
    </location>
</feature>
<dbReference type="GO" id="GO:0090729">
    <property type="term" value="F:toxin activity"/>
    <property type="evidence" value="ECO:0007669"/>
    <property type="project" value="UniProtKB-KW"/>
</dbReference>
<comment type="subcellular location">
    <subcellularLocation>
        <location evidence="1">Secreted</location>
    </subcellularLocation>
</comment>
<keyword evidence="10" id="KW-0521">NADP</keyword>
<dbReference type="EMBL" id="CAJNOE010000002">
    <property type="protein sequence ID" value="CAF0713389.1"/>
    <property type="molecule type" value="Genomic_DNA"/>
</dbReference>
<evidence type="ECO:0000256" key="7">
    <source>
        <dbReference type="ARBA" id="ARBA00022695"/>
    </source>
</evidence>
<dbReference type="GO" id="GO:0106274">
    <property type="term" value="F:NAD+-protein-arginine ADP-ribosyltransferase activity"/>
    <property type="evidence" value="ECO:0007669"/>
    <property type="project" value="UniProtKB-EC"/>
</dbReference>
<dbReference type="SUPFAM" id="SSF56399">
    <property type="entry name" value="ADP-ribosylation"/>
    <property type="match status" value="1"/>
</dbReference>
<gene>
    <name evidence="13" type="ORF">IZO911_LOCUS396</name>
    <name evidence="14" type="ORF">KXQ929_LOCUS28121</name>
</gene>
<dbReference type="PANTHER" id="PTHR10339">
    <property type="entry name" value="ADP-RIBOSYLTRANSFERASE"/>
    <property type="match status" value="1"/>
</dbReference>
<dbReference type="GO" id="GO:0003950">
    <property type="term" value="F:NAD+ poly-ADP-ribosyltransferase activity"/>
    <property type="evidence" value="ECO:0007669"/>
    <property type="project" value="TreeGrafter"/>
</dbReference>
<evidence type="ECO:0000256" key="4">
    <source>
        <dbReference type="ARBA" id="ARBA00022656"/>
    </source>
</evidence>
<dbReference type="Pfam" id="PF02825">
    <property type="entry name" value="WWE"/>
    <property type="match status" value="1"/>
</dbReference>
<keyword evidence="8" id="KW-0843">Virulence</keyword>
<evidence type="ECO:0000256" key="1">
    <source>
        <dbReference type="ARBA" id="ARBA00004613"/>
    </source>
</evidence>
<keyword evidence="5 10" id="KW-0328">Glycosyltransferase</keyword>
<evidence type="ECO:0000256" key="9">
    <source>
        <dbReference type="ARBA" id="ARBA00047597"/>
    </source>
</evidence>
<dbReference type="PROSITE" id="PS50918">
    <property type="entry name" value="WWE"/>
    <property type="match status" value="1"/>
</dbReference>
<evidence type="ECO:0000256" key="3">
    <source>
        <dbReference type="ARBA" id="ARBA00022525"/>
    </source>
</evidence>
<dbReference type="SUPFAM" id="SSF117839">
    <property type="entry name" value="WWE domain"/>
    <property type="match status" value="1"/>
</dbReference>
<dbReference type="Gene3D" id="3.30.720.50">
    <property type="match status" value="1"/>
</dbReference>
<accession>A0A813M8C4</accession>
<organism evidence="13 15">
    <name type="scientific">Adineta steineri</name>
    <dbReference type="NCBI Taxonomy" id="433720"/>
    <lineage>
        <taxon>Eukaryota</taxon>
        <taxon>Metazoa</taxon>
        <taxon>Spiralia</taxon>
        <taxon>Gnathifera</taxon>
        <taxon>Rotifera</taxon>
        <taxon>Eurotatoria</taxon>
        <taxon>Bdelloidea</taxon>
        <taxon>Adinetida</taxon>
        <taxon>Adinetidae</taxon>
        <taxon>Adineta</taxon>
    </lineage>
</organism>
<evidence type="ECO:0000313" key="14">
    <source>
        <dbReference type="EMBL" id="CAF3994775.1"/>
    </source>
</evidence>
<evidence type="ECO:0000256" key="2">
    <source>
        <dbReference type="ARBA" id="ARBA00009558"/>
    </source>
</evidence>
<comment type="caution">
    <text evidence="13">The sequence shown here is derived from an EMBL/GenBank/DDBJ whole genome shotgun (WGS) entry which is preliminary data.</text>
</comment>
<protein>
    <recommendedName>
        <fullName evidence="10">NAD(P)(+)--arginine ADP-ribosyltransferase</fullName>
        <ecNumber evidence="10">2.4.2.31</ecNumber>
    </recommendedName>
    <alternativeName>
        <fullName evidence="10">Mono(ADP-ribosyl)transferase</fullName>
    </alternativeName>
</protein>
<evidence type="ECO:0000256" key="5">
    <source>
        <dbReference type="ARBA" id="ARBA00022676"/>
    </source>
</evidence>
<keyword evidence="6 10" id="KW-0808">Transferase</keyword>
<sequence>MNSYSHKLSLSSNRSSRNKSSSSSQHGVWYYNSGDSSDVSWNPFSDIDNEIIEDGFCKNEKRLELDDYYIDLDKSILIDKQNSSIQKSIKRCIRQSHETPLRSERFYTTQKLVKSCNNNDLNDRRFINEWKRRYTKMSIDDKLEQAANGIISEGMKLGKQIEAEWIAQQLRSVKSKSNVEMEKCIILLYTHESFLYRLINTTLRENDQSKIDNLGAFAELLSKCDCSSSMDQLGYAGELYRGAQLDEQTIESYRQSVGQTKTWDAFSSTSKNRKKAESFGNVLFIINRDKSTRYRFSGMDISSISHYPEEEEVLIRAARNFTIEKFERDDLTGKYRIFLSLH</sequence>
<feature type="compositionally biased region" description="Low complexity" evidence="11">
    <location>
        <begin position="1"/>
        <end position="24"/>
    </location>
</feature>
<feature type="region of interest" description="Disordered" evidence="11">
    <location>
        <begin position="1"/>
        <end position="25"/>
    </location>
</feature>
<dbReference type="InterPro" id="IPR000768">
    <property type="entry name" value="ART"/>
</dbReference>
<dbReference type="GO" id="GO:0016779">
    <property type="term" value="F:nucleotidyltransferase activity"/>
    <property type="evidence" value="ECO:0007669"/>
    <property type="project" value="UniProtKB-KW"/>
</dbReference>
<proteinExistence type="inferred from homology"/>
<evidence type="ECO:0000313" key="15">
    <source>
        <dbReference type="Proteomes" id="UP000663860"/>
    </source>
</evidence>
<dbReference type="InterPro" id="IPR037197">
    <property type="entry name" value="WWE_dom_sf"/>
</dbReference>
<evidence type="ECO:0000256" key="10">
    <source>
        <dbReference type="RuleBase" id="RU361228"/>
    </source>
</evidence>
<evidence type="ECO:0000256" key="6">
    <source>
        <dbReference type="ARBA" id="ARBA00022679"/>
    </source>
</evidence>
<comment type="similarity">
    <text evidence="2 10">Belongs to the Arg-specific ADP-ribosyltransferase family.</text>
</comment>
<dbReference type="Proteomes" id="UP000663860">
    <property type="component" value="Unassembled WGS sequence"/>
</dbReference>
<dbReference type="PANTHER" id="PTHR10339:SF25">
    <property type="entry name" value="SECRETED EXOENZYME S"/>
    <property type="match status" value="1"/>
</dbReference>
<evidence type="ECO:0000259" key="12">
    <source>
        <dbReference type="PROSITE" id="PS50918"/>
    </source>
</evidence>
<dbReference type="EMBL" id="CAJOBB010002740">
    <property type="protein sequence ID" value="CAF3994775.1"/>
    <property type="molecule type" value="Genomic_DNA"/>
</dbReference>
<keyword evidence="3" id="KW-0964">Secreted</keyword>
<dbReference type="PROSITE" id="PS51996">
    <property type="entry name" value="TR_MART"/>
    <property type="match status" value="1"/>
</dbReference>
<dbReference type="GO" id="GO:0005576">
    <property type="term" value="C:extracellular region"/>
    <property type="evidence" value="ECO:0007669"/>
    <property type="project" value="UniProtKB-SubCell"/>
</dbReference>
<dbReference type="Proteomes" id="UP000663868">
    <property type="component" value="Unassembled WGS sequence"/>
</dbReference>